<dbReference type="AlphaFoldDB" id="A0AAD4QZI2"/>
<dbReference type="EMBL" id="JAKKPZ010000162">
    <property type="protein sequence ID" value="KAI1699920.1"/>
    <property type="molecule type" value="Genomic_DNA"/>
</dbReference>
<feature type="domain" description="DNA-binding" evidence="1">
    <location>
        <begin position="6"/>
        <end position="56"/>
    </location>
</feature>
<name>A0AAD4QZI2_9BILA</name>
<comment type="caution">
    <text evidence="2">The sequence shown here is derived from an EMBL/GenBank/DDBJ whole genome shotgun (WGS) entry which is preliminary data.</text>
</comment>
<evidence type="ECO:0000313" key="3">
    <source>
        <dbReference type="Proteomes" id="UP001201812"/>
    </source>
</evidence>
<dbReference type="Proteomes" id="UP001201812">
    <property type="component" value="Unassembled WGS sequence"/>
</dbReference>
<reference evidence="2" key="1">
    <citation type="submission" date="2022-01" db="EMBL/GenBank/DDBJ databases">
        <title>Genome Sequence Resource for Two Populations of Ditylenchus destructor, the Migratory Endoparasitic Phytonematode.</title>
        <authorList>
            <person name="Zhang H."/>
            <person name="Lin R."/>
            <person name="Xie B."/>
        </authorList>
    </citation>
    <scope>NUCLEOTIDE SEQUENCE</scope>
    <source>
        <strain evidence="2">BazhouSP</strain>
    </source>
</reference>
<protein>
    <submittedName>
        <fullName evidence="2">Leucine-zipper of insertion element IS481 domain-containing protein</fullName>
    </submittedName>
</protein>
<keyword evidence="3" id="KW-1185">Reference proteome</keyword>
<dbReference type="Pfam" id="PF13011">
    <property type="entry name" value="LZ_Tnp_IS481"/>
    <property type="match status" value="1"/>
</dbReference>
<organism evidence="2 3">
    <name type="scientific">Ditylenchus destructor</name>
    <dbReference type="NCBI Taxonomy" id="166010"/>
    <lineage>
        <taxon>Eukaryota</taxon>
        <taxon>Metazoa</taxon>
        <taxon>Ecdysozoa</taxon>
        <taxon>Nematoda</taxon>
        <taxon>Chromadorea</taxon>
        <taxon>Rhabditida</taxon>
        <taxon>Tylenchina</taxon>
        <taxon>Tylenchomorpha</taxon>
        <taxon>Sphaerularioidea</taxon>
        <taxon>Anguinidae</taxon>
        <taxon>Anguininae</taxon>
        <taxon>Ditylenchus</taxon>
    </lineage>
</organism>
<gene>
    <name evidence="2" type="ORF">DdX_17012</name>
</gene>
<dbReference type="InterPro" id="IPR024967">
    <property type="entry name" value="DNA-bd_IS481-type"/>
</dbReference>
<sequence length="74" mass="8282">MDNINRAKGAGTVSRRTAYEWYAKFKSENLTIEDNPRSGRPHEVDRAVVAYAVEIVVLQFPLPPAIGLEMPPDI</sequence>
<evidence type="ECO:0000259" key="1">
    <source>
        <dbReference type="Pfam" id="PF13011"/>
    </source>
</evidence>
<accession>A0AAD4QZI2</accession>
<evidence type="ECO:0000313" key="2">
    <source>
        <dbReference type="EMBL" id="KAI1699920.1"/>
    </source>
</evidence>
<proteinExistence type="predicted"/>